<dbReference type="InterPro" id="IPR014284">
    <property type="entry name" value="RNA_pol_sigma-70_dom"/>
</dbReference>
<dbReference type="InterPro" id="IPR013324">
    <property type="entry name" value="RNA_pol_sigma_r3/r4-like"/>
</dbReference>
<comment type="caution">
    <text evidence="7">The sequence shown here is derived from an EMBL/GenBank/DDBJ whole genome shotgun (WGS) entry which is preliminary data.</text>
</comment>
<dbReference type="Pfam" id="PF08281">
    <property type="entry name" value="Sigma70_r4_2"/>
    <property type="match status" value="1"/>
</dbReference>
<proteinExistence type="inferred from homology"/>
<sequence>MRRAPGAERTQMAIDREFEEFTISRQRALFRYAYLLIGDRGLAEDLLQESLTKTYVRWNKLRDSANAEAYTRKVMTNTAIGWFRRRSWHERPSDNLPSGIPARADDTSARIWLWAEVRKLPPQQRAVLVLRYYEDLSQAETAAILGCSEGTVKSQASRALKKLRAGLAPEALPLLEKVVTA</sequence>
<dbReference type="InterPro" id="IPR000792">
    <property type="entry name" value="Tscrpt_reg_LuxR_C"/>
</dbReference>
<dbReference type="InterPro" id="IPR014325">
    <property type="entry name" value="RNA_pol_sigma-E_actinobac"/>
</dbReference>
<name>A0ABN2HWC6_9ACTN</name>
<dbReference type="InterPro" id="IPR013325">
    <property type="entry name" value="RNA_pol_sigma_r2"/>
</dbReference>
<accession>A0ABN2HWC6</accession>
<evidence type="ECO:0000256" key="1">
    <source>
        <dbReference type="ARBA" id="ARBA00010641"/>
    </source>
</evidence>
<dbReference type="PANTHER" id="PTHR43133">
    <property type="entry name" value="RNA POLYMERASE ECF-TYPE SIGMA FACTO"/>
    <property type="match status" value="1"/>
</dbReference>
<dbReference type="CDD" id="cd06171">
    <property type="entry name" value="Sigma70_r4"/>
    <property type="match status" value="1"/>
</dbReference>
<feature type="domain" description="HTH luxR-type" evidence="6">
    <location>
        <begin position="117"/>
        <end position="175"/>
    </location>
</feature>
<comment type="similarity">
    <text evidence="1">Belongs to the sigma-70 factor family. ECF subfamily.</text>
</comment>
<organism evidence="7 8">
    <name type="scientific">Kribbella yunnanensis</name>
    <dbReference type="NCBI Taxonomy" id="190194"/>
    <lineage>
        <taxon>Bacteria</taxon>
        <taxon>Bacillati</taxon>
        <taxon>Actinomycetota</taxon>
        <taxon>Actinomycetes</taxon>
        <taxon>Propionibacteriales</taxon>
        <taxon>Kribbellaceae</taxon>
        <taxon>Kribbella</taxon>
    </lineage>
</organism>
<dbReference type="PANTHER" id="PTHR43133:SF50">
    <property type="entry name" value="ECF RNA POLYMERASE SIGMA FACTOR SIGM"/>
    <property type="match status" value="1"/>
</dbReference>
<dbReference type="Gene3D" id="1.10.1740.10">
    <property type="match status" value="1"/>
</dbReference>
<dbReference type="SUPFAM" id="SSF88659">
    <property type="entry name" value="Sigma3 and sigma4 domains of RNA polymerase sigma factors"/>
    <property type="match status" value="1"/>
</dbReference>
<reference evidence="7 8" key="1">
    <citation type="journal article" date="2019" name="Int. J. Syst. Evol. Microbiol.">
        <title>The Global Catalogue of Microorganisms (GCM) 10K type strain sequencing project: providing services to taxonomists for standard genome sequencing and annotation.</title>
        <authorList>
            <consortium name="The Broad Institute Genomics Platform"/>
            <consortium name="The Broad Institute Genome Sequencing Center for Infectious Disease"/>
            <person name="Wu L."/>
            <person name="Ma J."/>
        </authorList>
    </citation>
    <scope>NUCLEOTIDE SEQUENCE [LARGE SCALE GENOMIC DNA]</scope>
    <source>
        <strain evidence="7 8">JCM 14307</strain>
    </source>
</reference>
<dbReference type="NCBIfam" id="TIGR02983">
    <property type="entry name" value="SigE-fam_strep"/>
    <property type="match status" value="1"/>
</dbReference>
<dbReference type="NCBIfam" id="TIGR02937">
    <property type="entry name" value="sigma70-ECF"/>
    <property type="match status" value="1"/>
</dbReference>
<evidence type="ECO:0000256" key="2">
    <source>
        <dbReference type="ARBA" id="ARBA00023015"/>
    </source>
</evidence>
<dbReference type="InterPro" id="IPR007627">
    <property type="entry name" value="RNA_pol_sigma70_r2"/>
</dbReference>
<dbReference type="InterPro" id="IPR039425">
    <property type="entry name" value="RNA_pol_sigma-70-like"/>
</dbReference>
<keyword evidence="5" id="KW-0804">Transcription</keyword>
<keyword evidence="3" id="KW-0731">Sigma factor</keyword>
<evidence type="ECO:0000313" key="8">
    <source>
        <dbReference type="Proteomes" id="UP001500280"/>
    </source>
</evidence>
<gene>
    <name evidence="7" type="ORF">GCM10009745_44950</name>
</gene>
<dbReference type="Proteomes" id="UP001500280">
    <property type="component" value="Unassembled WGS sequence"/>
</dbReference>
<dbReference type="SMART" id="SM00421">
    <property type="entry name" value="HTH_LUXR"/>
    <property type="match status" value="1"/>
</dbReference>
<evidence type="ECO:0000256" key="3">
    <source>
        <dbReference type="ARBA" id="ARBA00023082"/>
    </source>
</evidence>
<dbReference type="InterPro" id="IPR036388">
    <property type="entry name" value="WH-like_DNA-bd_sf"/>
</dbReference>
<keyword evidence="2" id="KW-0805">Transcription regulation</keyword>
<keyword evidence="4" id="KW-0238">DNA-binding</keyword>
<dbReference type="EMBL" id="BAAANF010000016">
    <property type="protein sequence ID" value="GAA1694374.1"/>
    <property type="molecule type" value="Genomic_DNA"/>
</dbReference>
<dbReference type="Gene3D" id="1.10.10.10">
    <property type="entry name" value="Winged helix-like DNA-binding domain superfamily/Winged helix DNA-binding domain"/>
    <property type="match status" value="1"/>
</dbReference>
<protein>
    <submittedName>
        <fullName evidence="7">SigE family RNA polymerase sigma factor</fullName>
    </submittedName>
</protein>
<evidence type="ECO:0000256" key="5">
    <source>
        <dbReference type="ARBA" id="ARBA00023163"/>
    </source>
</evidence>
<dbReference type="Pfam" id="PF04542">
    <property type="entry name" value="Sigma70_r2"/>
    <property type="match status" value="1"/>
</dbReference>
<evidence type="ECO:0000313" key="7">
    <source>
        <dbReference type="EMBL" id="GAA1694374.1"/>
    </source>
</evidence>
<dbReference type="SUPFAM" id="SSF88946">
    <property type="entry name" value="Sigma2 domain of RNA polymerase sigma factors"/>
    <property type="match status" value="1"/>
</dbReference>
<evidence type="ECO:0000256" key="4">
    <source>
        <dbReference type="ARBA" id="ARBA00023125"/>
    </source>
</evidence>
<keyword evidence="8" id="KW-1185">Reference proteome</keyword>
<evidence type="ECO:0000259" key="6">
    <source>
        <dbReference type="SMART" id="SM00421"/>
    </source>
</evidence>
<dbReference type="InterPro" id="IPR013249">
    <property type="entry name" value="RNA_pol_sigma70_r4_t2"/>
</dbReference>